<dbReference type="GO" id="GO:0012505">
    <property type="term" value="C:endomembrane system"/>
    <property type="evidence" value="ECO:0007669"/>
    <property type="project" value="UniProtKB-SubCell"/>
</dbReference>
<dbReference type="Gene3D" id="1.20.1250.20">
    <property type="entry name" value="MFS general substrate transporter like domains"/>
    <property type="match status" value="1"/>
</dbReference>
<comment type="similarity">
    <text evidence="2">Belongs to the major facilitator superfamily.</text>
</comment>
<dbReference type="AlphaFoldDB" id="M7SEU8"/>
<dbReference type="PANTHER" id="PTHR23501">
    <property type="entry name" value="MAJOR FACILITATOR SUPERFAMILY"/>
    <property type="match status" value="1"/>
</dbReference>
<feature type="transmembrane region" description="Helical" evidence="8">
    <location>
        <begin position="319"/>
        <end position="340"/>
    </location>
</feature>
<name>M7SEU8_EUTLA</name>
<keyword evidence="6 8" id="KW-0472">Membrane</keyword>
<dbReference type="FunFam" id="1.20.1720.10:FF:000013">
    <property type="entry name" value="Related to multidrug resistance proteins"/>
    <property type="match status" value="1"/>
</dbReference>
<proteinExistence type="inferred from homology"/>
<feature type="transmembrane region" description="Helical" evidence="8">
    <location>
        <begin position="123"/>
        <end position="142"/>
    </location>
</feature>
<protein>
    <submittedName>
        <fullName evidence="10">Putative mfs drug transporter protein</fullName>
    </submittedName>
</protein>
<dbReference type="PANTHER" id="PTHR23501:SF189">
    <property type="entry name" value="DRUG TRANSPORTER, PUTATIVE (AFU_ORTHOLOGUE AFUA_4G03920)-RELATED"/>
    <property type="match status" value="1"/>
</dbReference>
<feature type="transmembrane region" description="Helical" evidence="8">
    <location>
        <begin position="93"/>
        <end position="111"/>
    </location>
</feature>
<keyword evidence="5 8" id="KW-1133">Transmembrane helix</keyword>
<evidence type="ECO:0000256" key="1">
    <source>
        <dbReference type="ARBA" id="ARBA00004127"/>
    </source>
</evidence>
<feature type="transmembrane region" description="Helical" evidence="8">
    <location>
        <begin position="524"/>
        <end position="544"/>
    </location>
</feature>
<feature type="transmembrane region" description="Helical" evidence="8">
    <location>
        <begin position="55"/>
        <end position="73"/>
    </location>
</feature>
<dbReference type="PRINTS" id="PR01036">
    <property type="entry name" value="TCRTETB"/>
</dbReference>
<comment type="subcellular location">
    <subcellularLocation>
        <location evidence="1">Endomembrane system</location>
        <topology evidence="1">Multi-pass membrane protein</topology>
    </subcellularLocation>
</comment>
<feature type="transmembrane region" description="Helical" evidence="8">
    <location>
        <begin position="181"/>
        <end position="205"/>
    </location>
</feature>
<evidence type="ECO:0000313" key="10">
    <source>
        <dbReference type="EMBL" id="EMR62672.1"/>
    </source>
</evidence>
<evidence type="ECO:0000256" key="8">
    <source>
        <dbReference type="SAM" id="Phobius"/>
    </source>
</evidence>
<keyword evidence="3" id="KW-0813">Transport</keyword>
<evidence type="ECO:0000259" key="9">
    <source>
        <dbReference type="PROSITE" id="PS50850"/>
    </source>
</evidence>
<sequence length="574" mass="61692">MFAPSRASNVDHADAAIPTSDTSSPKEPSAICEEASDGKPHVFNEQTNYVPVRKIITIFLACASVDLLALMDQTTLAASLHIVANALDANSQAAWFASGYFITSTSFQLLYGRLSDIWSRKAILLIGLAIFFLGSLAASLAQTATQLIAFRALTGVGGGGLMTVAQLIVSDVVPLRERGKYQGILGSVVALANGIGPVIGGALASKSQDSWRWIFRLNLPLTALTTLCVLFFMPLKKVEGDWRLKLKAIDFLGVLLALAGSTIIVLGLTWGGGDYPWSSPHVIATLVVGFAVSLGFVLWEWKGPKYPLVALHVFKSRIVNGACLTMAINGWNFLVQIYYIPTFYQVAYGYSAVRAGALLLPITLIQTASSTFSGLIVHWVGRYRECILFGWACWAIGLGLFSTLDENSSLGKQIGYAILTGVGVGNTLQPALIAVQAGVDRRDMAIVTSFRNFVRNLGGTIGLAVSGTILNNIVSSSLTTLDLEAEARENLLGSPDTYLSTLPTLQKEAIQAVLLPAYKRGFRIIFLVGASLAVLAFVFAWFLMPQVSLDRDDDAKLKEEGLKGNEKGEKQSDV</sequence>
<keyword evidence="4 8" id="KW-0812">Transmembrane</keyword>
<dbReference type="InterPro" id="IPR020846">
    <property type="entry name" value="MFS_dom"/>
</dbReference>
<organism evidence="10 11">
    <name type="scientific">Eutypa lata (strain UCR-EL1)</name>
    <name type="common">Grapevine dieback disease fungus</name>
    <name type="synonym">Eutypa armeniacae</name>
    <dbReference type="NCBI Taxonomy" id="1287681"/>
    <lineage>
        <taxon>Eukaryota</taxon>
        <taxon>Fungi</taxon>
        <taxon>Dikarya</taxon>
        <taxon>Ascomycota</taxon>
        <taxon>Pezizomycotina</taxon>
        <taxon>Sordariomycetes</taxon>
        <taxon>Xylariomycetidae</taxon>
        <taxon>Xylariales</taxon>
        <taxon>Diatrypaceae</taxon>
        <taxon>Eutypa</taxon>
    </lineage>
</organism>
<feature type="domain" description="Major facilitator superfamily (MFS) profile" evidence="9">
    <location>
        <begin position="58"/>
        <end position="548"/>
    </location>
</feature>
<dbReference type="SUPFAM" id="SSF103473">
    <property type="entry name" value="MFS general substrate transporter"/>
    <property type="match status" value="1"/>
</dbReference>
<dbReference type="InterPro" id="IPR011701">
    <property type="entry name" value="MFS"/>
</dbReference>
<dbReference type="GO" id="GO:0046943">
    <property type="term" value="F:carboxylic acid transmembrane transporter activity"/>
    <property type="evidence" value="ECO:0007669"/>
    <property type="project" value="UniProtKB-ARBA"/>
</dbReference>
<evidence type="ECO:0000256" key="4">
    <source>
        <dbReference type="ARBA" id="ARBA00022692"/>
    </source>
</evidence>
<feature type="transmembrane region" description="Helical" evidence="8">
    <location>
        <begin position="248"/>
        <end position="270"/>
    </location>
</feature>
<dbReference type="InterPro" id="IPR036259">
    <property type="entry name" value="MFS_trans_sf"/>
</dbReference>
<dbReference type="eggNOG" id="KOG0254">
    <property type="taxonomic scope" value="Eukaryota"/>
</dbReference>
<accession>M7SEU8</accession>
<gene>
    <name evidence="10" type="ORF">UCREL1_10383</name>
</gene>
<evidence type="ECO:0000256" key="6">
    <source>
        <dbReference type="ARBA" id="ARBA00023136"/>
    </source>
</evidence>
<dbReference type="GO" id="GO:0005886">
    <property type="term" value="C:plasma membrane"/>
    <property type="evidence" value="ECO:0007669"/>
    <property type="project" value="TreeGrafter"/>
</dbReference>
<evidence type="ECO:0000256" key="5">
    <source>
        <dbReference type="ARBA" id="ARBA00022989"/>
    </source>
</evidence>
<feature type="transmembrane region" description="Helical" evidence="8">
    <location>
        <begin position="282"/>
        <end position="299"/>
    </location>
</feature>
<dbReference type="Pfam" id="PF07690">
    <property type="entry name" value="MFS_1"/>
    <property type="match status" value="1"/>
</dbReference>
<feature type="region of interest" description="Disordered" evidence="7">
    <location>
        <begin position="1"/>
        <end position="35"/>
    </location>
</feature>
<evidence type="ECO:0000256" key="2">
    <source>
        <dbReference type="ARBA" id="ARBA00008335"/>
    </source>
</evidence>
<dbReference type="EMBL" id="KB707405">
    <property type="protein sequence ID" value="EMR62672.1"/>
    <property type="molecule type" value="Genomic_DNA"/>
</dbReference>
<dbReference type="OrthoDB" id="6770063at2759"/>
<dbReference type="OMA" id="MFINGWN"/>
<feature type="transmembrane region" description="Helical" evidence="8">
    <location>
        <begin position="416"/>
        <end position="435"/>
    </location>
</feature>
<reference evidence="11" key="1">
    <citation type="journal article" date="2013" name="Genome Announc.">
        <title>Draft genome sequence of the grapevine dieback fungus Eutypa lata UCR-EL1.</title>
        <authorList>
            <person name="Blanco-Ulate B."/>
            <person name="Rolshausen P.E."/>
            <person name="Cantu D."/>
        </authorList>
    </citation>
    <scope>NUCLEOTIDE SEQUENCE [LARGE SCALE GENOMIC DNA]</scope>
    <source>
        <strain evidence="11">UCR-EL1</strain>
    </source>
</reference>
<evidence type="ECO:0000256" key="3">
    <source>
        <dbReference type="ARBA" id="ARBA00022448"/>
    </source>
</evidence>
<dbReference type="Gene3D" id="1.20.1720.10">
    <property type="entry name" value="Multidrug resistance protein D"/>
    <property type="match status" value="1"/>
</dbReference>
<dbReference type="HOGENOM" id="CLU_000960_22_0_1"/>
<dbReference type="PROSITE" id="PS50850">
    <property type="entry name" value="MFS"/>
    <property type="match status" value="1"/>
</dbReference>
<keyword evidence="11" id="KW-1185">Reference proteome</keyword>
<feature type="transmembrane region" description="Helical" evidence="8">
    <location>
        <begin position="217"/>
        <end position="236"/>
    </location>
</feature>
<feature type="transmembrane region" description="Helical" evidence="8">
    <location>
        <begin position="386"/>
        <end position="404"/>
    </location>
</feature>
<feature type="transmembrane region" description="Helical" evidence="8">
    <location>
        <begin position="148"/>
        <end position="169"/>
    </location>
</feature>
<dbReference type="Proteomes" id="UP000012174">
    <property type="component" value="Unassembled WGS sequence"/>
</dbReference>
<evidence type="ECO:0000313" key="11">
    <source>
        <dbReference type="Proteomes" id="UP000012174"/>
    </source>
</evidence>
<dbReference type="KEGG" id="ela:UCREL1_10383"/>
<evidence type="ECO:0000256" key="7">
    <source>
        <dbReference type="SAM" id="MobiDB-lite"/>
    </source>
</evidence>